<dbReference type="HOGENOM" id="CLU_939060_0_0_9"/>
<reference evidence="1 2" key="1">
    <citation type="submission" date="2013-06" db="EMBL/GenBank/DDBJ databases">
        <authorList>
            <person name="Weinstock G."/>
            <person name="Sodergren E."/>
            <person name="Clifton S."/>
            <person name="Fulton L."/>
            <person name="Fulton B."/>
            <person name="Courtney L."/>
            <person name="Fronick C."/>
            <person name="Harrison M."/>
            <person name="Strong C."/>
            <person name="Farmer C."/>
            <person name="Delahaunty K."/>
            <person name="Markovic C."/>
            <person name="Hall O."/>
            <person name="Minx P."/>
            <person name="Tomlinson C."/>
            <person name="Mitreva M."/>
            <person name="Nelson J."/>
            <person name="Hou S."/>
            <person name="Wollam A."/>
            <person name="Pepin K.H."/>
            <person name="Johnson M."/>
            <person name="Bhonagiri V."/>
            <person name="Nash W.E."/>
            <person name="Warren W."/>
            <person name="Chinwalla A."/>
            <person name="Mardis E.R."/>
            <person name="Wilson R.K."/>
        </authorList>
    </citation>
    <scope>NUCLEOTIDE SEQUENCE [LARGE SCALE GENOMIC DNA]</scope>
    <source>
        <strain evidence="1 2">ATCC 51271</strain>
    </source>
</reference>
<dbReference type="AlphaFoldDB" id="V2Y3L1"/>
<dbReference type="EMBL" id="ACIL03000016">
    <property type="protein sequence ID" value="ESL02296.1"/>
    <property type="molecule type" value="Genomic_DNA"/>
</dbReference>
<sequence>MEGNLPDKRAFARWYIEKSLFLKDKDMIFLSVSHKELDKVKEIFADFKFEDGKSFMESSSFFDTEKENILMKFSTDVSKEEYRVEVTTEYIDKRNVNEVEDIIEDIDWHYENGSAIKEFEKSFDESTTGIKVGDTIKYNGELYKAAWMVDDIVSSTGRIGLISEEQGKPQQVVRFIGSYNLFDKIEKVQDKTIEVPRNISISLAKDIVDFMENYDRAFGYMDDIKGKSNKEEWIQTVKDAFLQGEGKAYVETVSRLKEETTRAMKQAIRIETELMKCNEGQEQVLVIEKTEEVFER</sequence>
<dbReference type="STRING" id="592026.GCWU0000282_002430"/>
<accession>V2Y3L1</accession>
<keyword evidence="2" id="KW-1185">Reference proteome</keyword>
<proteinExistence type="predicted"/>
<dbReference type="RefSeq" id="WP_023355290.1">
    <property type="nucleotide sequence ID" value="NZ_KI535369.1"/>
</dbReference>
<evidence type="ECO:0000313" key="2">
    <source>
        <dbReference type="Proteomes" id="UP000018227"/>
    </source>
</evidence>
<name>V2Y3L1_9FIRM</name>
<gene>
    <name evidence="1" type="ORF">GCWU0000282_002430</name>
</gene>
<dbReference type="Proteomes" id="UP000018227">
    <property type="component" value="Unassembled WGS sequence"/>
</dbReference>
<protein>
    <submittedName>
        <fullName evidence="1">Uncharacterized protein</fullName>
    </submittedName>
</protein>
<comment type="caution">
    <text evidence="1">The sequence shown here is derived from an EMBL/GenBank/DDBJ whole genome shotgun (WGS) entry which is preliminary data.</text>
</comment>
<organism evidence="1 2">
    <name type="scientific">Catonella morbi ATCC 51271</name>
    <dbReference type="NCBI Taxonomy" id="592026"/>
    <lineage>
        <taxon>Bacteria</taxon>
        <taxon>Bacillati</taxon>
        <taxon>Bacillota</taxon>
        <taxon>Clostridia</taxon>
        <taxon>Lachnospirales</taxon>
        <taxon>Lachnospiraceae</taxon>
        <taxon>Catonella</taxon>
    </lineage>
</organism>
<evidence type="ECO:0000313" key="1">
    <source>
        <dbReference type="EMBL" id="ESL02296.1"/>
    </source>
</evidence>